<accession>A0A5Q2RR44</accession>
<dbReference type="AlphaFoldDB" id="A0A5Q2RR44"/>
<evidence type="ECO:0000313" key="3">
    <source>
        <dbReference type="Proteomes" id="UP000334019"/>
    </source>
</evidence>
<dbReference type="KEGG" id="atq:GH723_16765"/>
<feature type="region of interest" description="Disordered" evidence="1">
    <location>
        <begin position="198"/>
        <end position="223"/>
    </location>
</feature>
<organism evidence="2 3">
    <name type="scientific">Actinomarinicola tropica</name>
    <dbReference type="NCBI Taxonomy" id="2789776"/>
    <lineage>
        <taxon>Bacteria</taxon>
        <taxon>Bacillati</taxon>
        <taxon>Actinomycetota</taxon>
        <taxon>Acidimicrobiia</taxon>
        <taxon>Acidimicrobiales</taxon>
        <taxon>Iamiaceae</taxon>
        <taxon>Actinomarinicola</taxon>
    </lineage>
</organism>
<gene>
    <name evidence="2" type="ORF">GH723_16765</name>
</gene>
<dbReference type="CDD" id="cd02972">
    <property type="entry name" value="DsbA_family"/>
    <property type="match status" value="1"/>
</dbReference>
<reference evidence="2 3" key="1">
    <citation type="submission" date="2019-11" db="EMBL/GenBank/DDBJ databases">
        <authorList>
            <person name="He Y."/>
        </authorList>
    </citation>
    <scope>NUCLEOTIDE SEQUENCE [LARGE SCALE GENOMIC DNA]</scope>
    <source>
        <strain evidence="2 3">SCSIO 58843</strain>
    </source>
</reference>
<dbReference type="Pfam" id="PF22234">
    <property type="entry name" value="Rv2466c-like"/>
    <property type="match status" value="1"/>
</dbReference>
<sequence>MYVELFVDPACPWSWITSRWLEEVRVQRNVEVLWKSFSVLWAGSRDLDDEARAEFAAGVRALRVVEAVRDAHGEAPIGELHARLGVGFHHDGHRRFEHLSGALAACGLPVDLARAADDPTWDAAIGASMDDAHTIAGEAADVPTFVIAMDGPRRAFHGPVFSPAPTGVAALAAFDGIASISAAPGFFELSRHRDRAPVLPARPDLPSPEVIDLTSPRVGRGNA</sequence>
<dbReference type="Gene3D" id="3.40.30.10">
    <property type="entry name" value="Glutaredoxin"/>
    <property type="match status" value="1"/>
</dbReference>
<keyword evidence="3" id="KW-1185">Reference proteome</keyword>
<dbReference type="InterPro" id="IPR036249">
    <property type="entry name" value="Thioredoxin-like_sf"/>
</dbReference>
<dbReference type="EMBL" id="CP045851">
    <property type="protein sequence ID" value="QGG96617.1"/>
    <property type="molecule type" value="Genomic_DNA"/>
</dbReference>
<proteinExistence type="predicted"/>
<dbReference type="RefSeq" id="WP_153760721.1">
    <property type="nucleotide sequence ID" value="NZ_CP045851.1"/>
</dbReference>
<dbReference type="Proteomes" id="UP000334019">
    <property type="component" value="Chromosome"/>
</dbReference>
<evidence type="ECO:0000256" key="1">
    <source>
        <dbReference type="SAM" id="MobiDB-lite"/>
    </source>
</evidence>
<dbReference type="InterPro" id="IPR053977">
    <property type="entry name" value="Rv2466c-like"/>
</dbReference>
<name>A0A5Q2RR44_9ACTN</name>
<protein>
    <submittedName>
        <fullName evidence="2">Disulfide bond formation protein DsbA</fullName>
    </submittedName>
</protein>
<evidence type="ECO:0000313" key="2">
    <source>
        <dbReference type="EMBL" id="QGG96617.1"/>
    </source>
</evidence>
<dbReference type="SUPFAM" id="SSF52833">
    <property type="entry name" value="Thioredoxin-like"/>
    <property type="match status" value="1"/>
</dbReference>